<evidence type="ECO:0000313" key="3">
    <source>
        <dbReference type="WBParaSite" id="L893_g21758.t1"/>
    </source>
</evidence>
<evidence type="ECO:0000256" key="1">
    <source>
        <dbReference type="SAM" id="MobiDB-lite"/>
    </source>
</evidence>
<feature type="compositionally biased region" description="Polar residues" evidence="1">
    <location>
        <begin position="11"/>
        <end position="20"/>
    </location>
</feature>
<dbReference type="WBParaSite" id="L893_g21758.t1">
    <property type="protein sequence ID" value="L893_g21758.t1"/>
    <property type="gene ID" value="L893_g21758"/>
</dbReference>
<protein>
    <submittedName>
        <fullName evidence="3">Uncharacterized protein</fullName>
    </submittedName>
</protein>
<name>A0A1I7Z1A1_9BILA</name>
<accession>A0A1I7Z1A1</accession>
<proteinExistence type="predicted"/>
<sequence length="135" mass="14855">MFYHRDRKSPQKTNDNPVTTAGLTLSLYDPLCSGNALESPGAPTDASRIPQKRTLRHLWPLFATEEGDTATECDRLEYSSGPRAAPFDFRPLERITRAGHVPHVGHRSNDSGGKSAHHRYGQCNDVIAATVIQSS</sequence>
<dbReference type="AlphaFoldDB" id="A0A1I7Z1A1"/>
<organism evidence="2 3">
    <name type="scientific">Steinernema glaseri</name>
    <dbReference type="NCBI Taxonomy" id="37863"/>
    <lineage>
        <taxon>Eukaryota</taxon>
        <taxon>Metazoa</taxon>
        <taxon>Ecdysozoa</taxon>
        <taxon>Nematoda</taxon>
        <taxon>Chromadorea</taxon>
        <taxon>Rhabditida</taxon>
        <taxon>Tylenchina</taxon>
        <taxon>Panagrolaimomorpha</taxon>
        <taxon>Strongyloidoidea</taxon>
        <taxon>Steinernematidae</taxon>
        <taxon>Steinernema</taxon>
    </lineage>
</organism>
<dbReference type="Proteomes" id="UP000095287">
    <property type="component" value="Unplaced"/>
</dbReference>
<feature type="region of interest" description="Disordered" evidence="1">
    <location>
        <begin position="1"/>
        <end position="20"/>
    </location>
</feature>
<evidence type="ECO:0000313" key="2">
    <source>
        <dbReference type="Proteomes" id="UP000095287"/>
    </source>
</evidence>
<keyword evidence="2" id="KW-1185">Reference proteome</keyword>
<feature type="region of interest" description="Disordered" evidence="1">
    <location>
        <begin position="96"/>
        <end position="118"/>
    </location>
</feature>
<reference evidence="3" key="1">
    <citation type="submission" date="2016-11" db="UniProtKB">
        <authorList>
            <consortium name="WormBaseParasite"/>
        </authorList>
    </citation>
    <scope>IDENTIFICATION</scope>
</reference>